<evidence type="ECO:0000259" key="5">
    <source>
        <dbReference type="PROSITE" id="PS51077"/>
    </source>
</evidence>
<dbReference type="PANTHER" id="PTHR30136:SF24">
    <property type="entry name" value="HTH-TYPE TRANSCRIPTIONAL REPRESSOR ALLR"/>
    <property type="match status" value="1"/>
</dbReference>
<evidence type="ECO:0000256" key="2">
    <source>
        <dbReference type="ARBA" id="ARBA00023125"/>
    </source>
</evidence>
<dbReference type="InterPro" id="IPR036388">
    <property type="entry name" value="WH-like_DNA-bd_sf"/>
</dbReference>
<dbReference type="RefSeq" id="WP_188805434.1">
    <property type="nucleotide sequence ID" value="NZ_BAAAOU010000004.1"/>
</dbReference>
<evidence type="ECO:0000313" key="7">
    <source>
        <dbReference type="EMBL" id="GGO44101.1"/>
    </source>
</evidence>
<dbReference type="Gene3D" id="3.30.450.40">
    <property type="match status" value="1"/>
</dbReference>
<evidence type="ECO:0000256" key="1">
    <source>
        <dbReference type="ARBA" id="ARBA00023015"/>
    </source>
</evidence>
<evidence type="ECO:0000256" key="3">
    <source>
        <dbReference type="ARBA" id="ARBA00023163"/>
    </source>
</evidence>
<dbReference type="InterPro" id="IPR036390">
    <property type="entry name" value="WH_DNA-bd_sf"/>
</dbReference>
<sequence length="314" mass="33604">MTALGAPSAVAGRTTPVGENQRHPRLVVVPSSGGTLPPPHRGPAADHPRRSVLGRLHRLLSAFDHEHTHLTLSDLSRRSGLPLTTTHRMVGELLSLGMLDRDDEDLLCIGVDLWNFGLLAPKTHGLQRVALPFMQDLYSTTGFPVHLGIPDGQQITTVESLRPRGPGNERPRIGQRDPYHVVAVGMALLAFQDPAAQQRYLARLEERQGTGADAAGAVRAALAETRATGYSVNNNRTFPRVGIGAPILDRQGRPVAAISIVVPEGTTNTPYGLLVRSTARSIQRTALEQHIPLPADAGTGRPRSTATDSGGDHS</sequence>
<comment type="caution">
    <text evidence="7">The sequence shown here is derived from an EMBL/GenBank/DDBJ whole genome shotgun (WGS) entry which is preliminary data.</text>
</comment>
<dbReference type="Gene3D" id="1.10.10.10">
    <property type="entry name" value="Winged helix-like DNA-binding domain superfamily/Winged helix DNA-binding domain"/>
    <property type="match status" value="1"/>
</dbReference>
<evidence type="ECO:0000259" key="6">
    <source>
        <dbReference type="PROSITE" id="PS51078"/>
    </source>
</evidence>
<feature type="domain" description="IclR-ED" evidence="6">
    <location>
        <begin position="112"/>
        <end position="288"/>
    </location>
</feature>
<keyword evidence="8" id="KW-1185">Reference proteome</keyword>
<keyword evidence="2" id="KW-0238">DNA-binding</keyword>
<dbReference type="InterPro" id="IPR029016">
    <property type="entry name" value="GAF-like_dom_sf"/>
</dbReference>
<dbReference type="InterPro" id="IPR014757">
    <property type="entry name" value="Tscrpt_reg_IclR_C"/>
</dbReference>
<dbReference type="SUPFAM" id="SSF46785">
    <property type="entry name" value="Winged helix' DNA-binding domain"/>
    <property type="match status" value="1"/>
</dbReference>
<feature type="domain" description="HTH iclR-type" evidence="5">
    <location>
        <begin position="50"/>
        <end position="118"/>
    </location>
</feature>
<dbReference type="Pfam" id="PF09339">
    <property type="entry name" value="HTH_IclR"/>
    <property type="match status" value="1"/>
</dbReference>
<evidence type="ECO:0000256" key="4">
    <source>
        <dbReference type="SAM" id="MobiDB-lite"/>
    </source>
</evidence>
<dbReference type="Pfam" id="PF01614">
    <property type="entry name" value="IclR_C"/>
    <property type="match status" value="1"/>
</dbReference>
<dbReference type="PANTHER" id="PTHR30136">
    <property type="entry name" value="HELIX-TURN-HELIX TRANSCRIPTIONAL REGULATOR, ICLR FAMILY"/>
    <property type="match status" value="1"/>
</dbReference>
<name>A0ABQ2LWG2_9MICC</name>
<evidence type="ECO:0000313" key="8">
    <source>
        <dbReference type="Proteomes" id="UP000642509"/>
    </source>
</evidence>
<dbReference type="SUPFAM" id="SSF55781">
    <property type="entry name" value="GAF domain-like"/>
    <property type="match status" value="1"/>
</dbReference>
<gene>
    <name evidence="7" type="ORF">GCM10010977_13740</name>
</gene>
<feature type="region of interest" description="Disordered" evidence="4">
    <location>
        <begin position="291"/>
        <end position="314"/>
    </location>
</feature>
<feature type="region of interest" description="Disordered" evidence="4">
    <location>
        <begin position="1"/>
        <end position="22"/>
    </location>
</feature>
<reference evidence="8" key="1">
    <citation type="journal article" date="2019" name="Int. J. Syst. Evol. Microbiol.">
        <title>The Global Catalogue of Microorganisms (GCM) 10K type strain sequencing project: providing services to taxonomists for standard genome sequencing and annotation.</title>
        <authorList>
            <consortium name="The Broad Institute Genomics Platform"/>
            <consortium name="The Broad Institute Genome Sequencing Center for Infectious Disease"/>
            <person name="Wu L."/>
            <person name="Ma J."/>
        </authorList>
    </citation>
    <scope>NUCLEOTIDE SEQUENCE [LARGE SCALE GENOMIC DNA]</scope>
    <source>
        <strain evidence="8">CGMCC 1.7064</strain>
    </source>
</reference>
<dbReference type="SMART" id="SM00346">
    <property type="entry name" value="HTH_ICLR"/>
    <property type="match status" value="1"/>
</dbReference>
<proteinExistence type="predicted"/>
<dbReference type="PROSITE" id="PS51077">
    <property type="entry name" value="HTH_ICLR"/>
    <property type="match status" value="1"/>
</dbReference>
<keyword evidence="3" id="KW-0804">Transcription</keyword>
<protein>
    <submittedName>
        <fullName evidence="7">IclR family transcriptional regulator</fullName>
    </submittedName>
</protein>
<organism evidence="7 8">
    <name type="scientific">Citricoccus zhacaiensis</name>
    <dbReference type="NCBI Taxonomy" id="489142"/>
    <lineage>
        <taxon>Bacteria</taxon>
        <taxon>Bacillati</taxon>
        <taxon>Actinomycetota</taxon>
        <taxon>Actinomycetes</taxon>
        <taxon>Micrococcales</taxon>
        <taxon>Micrococcaceae</taxon>
        <taxon>Citricoccus</taxon>
    </lineage>
</organism>
<dbReference type="EMBL" id="BMLQ01000003">
    <property type="protein sequence ID" value="GGO44101.1"/>
    <property type="molecule type" value="Genomic_DNA"/>
</dbReference>
<keyword evidence="1" id="KW-0805">Transcription regulation</keyword>
<dbReference type="InterPro" id="IPR005471">
    <property type="entry name" value="Tscrpt_reg_IclR_N"/>
</dbReference>
<dbReference type="Proteomes" id="UP000642509">
    <property type="component" value="Unassembled WGS sequence"/>
</dbReference>
<accession>A0ABQ2LWG2</accession>
<dbReference type="PROSITE" id="PS51078">
    <property type="entry name" value="ICLR_ED"/>
    <property type="match status" value="1"/>
</dbReference>
<dbReference type="InterPro" id="IPR050707">
    <property type="entry name" value="HTH_MetabolicPath_Reg"/>
</dbReference>